<dbReference type="PANTHER" id="PTHR46609:SF7">
    <property type="match status" value="1"/>
</dbReference>
<dbReference type="InterPro" id="IPR011604">
    <property type="entry name" value="PDDEXK-like_dom_sf"/>
</dbReference>
<dbReference type="SUPFAM" id="SSF52980">
    <property type="entry name" value="Restriction endonuclease-like"/>
    <property type="match status" value="1"/>
</dbReference>
<dbReference type="InterPro" id="IPR019080">
    <property type="entry name" value="YqaJ_viral_recombinase"/>
</dbReference>
<dbReference type="OMA" id="FREICQV"/>
<reference evidence="2" key="2">
    <citation type="submission" date="2025-09" db="UniProtKB">
        <authorList>
            <consortium name="Ensembl"/>
        </authorList>
    </citation>
    <scope>IDENTIFICATION</scope>
</reference>
<evidence type="ECO:0000313" key="2">
    <source>
        <dbReference type="Ensembl" id="ENSSGRP00000031321.1"/>
    </source>
</evidence>
<evidence type="ECO:0000259" key="1">
    <source>
        <dbReference type="Pfam" id="PF09588"/>
    </source>
</evidence>
<dbReference type="Proteomes" id="UP000472262">
    <property type="component" value="Unassembled WGS sequence"/>
</dbReference>
<organism evidence="2 3">
    <name type="scientific">Sinocyclocheilus grahami</name>
    <name type="common">Dianchi golden-line fish</name>
    <name type="synonym">Barbus grahami</name>
    <dbReference type="NCBI Taxonomy" id="75366"/>
    <lineage>
        <taxon>Eukaryota</taxon>
        <taxon>Metazoa</taxon>
        <taxon>Chordata</taxon>
        <taxon>Craniata</taxon>
        <taxon>Vertebrata</taxon>
        <taxon>Euteleostomi</taxon>
        <taxon>Actinopterygii</taxon>
        <taxon>Neopterygii</taxon>
        <taxon>Teleostei</taxon>
        <taxon>Ostariophysi</taxon>
        <taxon>Cypriniformes</taxon>
        <taxon>Cyprinidae</taxon>
        <taxon>Cyprininae</taxon>
        <taxon>Sinocyclocheilus</taxon>
    </lineage>
</organism>
<dbReference type="GO" id="GO:0006281">
    <property type="term" value="P:DNA repair"/>
    <property type="evidence" value="ECO:0007669"/>
    <property type="project" value="UniProtKB-ARBA"/>
</dbReference>
<dbReference type="AlphaFoldDB" id="A0A672M815"/>
<feature type="domain" description="YqaJ viral recombinase" evidence="1">
    <location>
        <begin position="121"/>
        <end position="264"/>
    </location>
</feature>
<dbReference type="Ensembl" id="ENSSGRT00000033618.1">
    <property type="protein sequence ID" value="ENSSGRP00000031321.1"/>
    <property type="gene ID" value="ENSSGRG00000017593.1"/>
</dbReference>
<proteinExistence type="predicted"/>
<keyword evidence="3" id="KW-1185">Reference proteome</keyword>
<dbReference type="InterPro" id="IPR051703">
    <property type="entry name" value="NF-kappa-B_Signaling_Reg"/>
</dbReference>
<dbReference type="InterPro" id="IPR011335">
    <property type="entry name" value="Restrct_endonuc-II-like"/>
</dbReference>
<name>A0A672M815_SINGR</name>
<protein>
    <recommendedName>
        <fullName evidence="1">YqaJ viral recombinase domain-containing protein</fullName>
    </recommendedName>
</protein>
<dbReference type="Gene3D" id="3.90.320.10">
    <property type="match status" value="1"/>
</dbReference>
<dbReference type="CDD" id="cd22343">
    <property type="entry name" value="PDDEXK_lambda_exonuclease-like"/>
    <property type="match status" value="1"/>
</dbReference>
<dbReference type="InParanoid" id="A0A672M815"/>
<dbReference type="PANTHER" id="PTHR46609">
    <property type="entry name" value="EXONUCLEASE, PHAGE-TYPE/RECB, C-TERMINAL DOMAIN-CONTAINING PROTEIN"/>
    <property type="match status" value="1"/>
</dbReference>
<evidence type="ECO:0000313" key="3">
    <source>
        <dbReference type="Proteomes" id="UP000472262"/>
    </source>
</evidence>
<sequence>MPDLSVLQVTEVYKDFPTAEAPMICSMGISCEIPLVDSALGKVQAGSPMSYQQPATAKRNLSFHAAPPRPSVPLQSYRLQRSSCMFVCTEPQQLHHRSLEVTWDMAHNFEFATRDQSSCTEWHQLRRHRLTASRFREICQVRENSEENLANRILQGTCQTAAMKRGLKLEADAIWEYCQMKRVNHYPCGFVIHPDAPWLGASPDGLIFDPSEPCQFGLIEMKCPDVKSYVDCPYLKMKSGKLELQQTHAYYWQVQGQMLITGMNWCDFVVSDEEDVLIQRIYRDNGVLDVIREKVDRFYFYVYLQKCLMLQE</sequence>
<dbReference type="Pfam" id="PF09588">
    <property type="entry name" value="YqaJ"/>
    <property type="match status" value="1"/>
</dbReference>
<reference evidence="2" key="1">
    <citation type="submission" date="2025-08" db="UniProtKB">
        <authorList>
            <consortium name="Ensembl"/>
        </authorList>
    </citation>
    <scope>IDENTIFICATION</scope>
</reference>
<accession>A0A672M815</accession>